<evidence type="ECO:0000313" key="10">
    <source>
        <dbReference type="Proteomes" id="UP001500984"/>
    </source>
</evidence>
<protein>
    <submittedName>
        <fullName evidence="9">Dicarboxylate/amino acid:cation symporter</fullName>
    </submittedName>
</protein>
<sequence length="475" mass="49036">MSSARPSGSAPSSASGSRFRTALRNYRFPLAILTGVVIGAIIGLVFGERAAVLKPLGTVFINMMFTLVVPLVFLSIASAVAGMQSAKRLGGILGGMMGVFLATGAVASVLMIAALWIFKPTEGLDIALPEPEAVEDPGSLGDQIVSTFVVDDFSKLLSAENMLALIVFAILVGFATSSLGAKGKPFNDFLQSGSEVFLRFTSLIMYYAPIGLGAYFASLIGELGPQLVGGYLRAFLVYFPVSIGYFLIAFSLYAFLAGGRRGFTAFWKNIIEPLAVSVGTSSSVAAIPANLRAGKRIGVPRDVRETIIPIGATIHMEGSCLSAILKIAFLFAIFERDFFTPGTLLTAIGFALLSGMVMAGIPSGGFIGELMIITLYGFPPAALPVIQIIGTVVDAPATTVNAVGDQSSSMLVARILDGKDWMEKTKAAEAAEDAAAEAAVAGAGAGGSVGVAAAGPEGTENAAVSGSEEKGTDRG</sequence>
<evidence type="ECO:0000256" key="1">
    <source>
        <dbReference type="ARBA" id="ARBA00004651"/>
    </source>
</evidence>
<dbReference type="SUPFAM" id="SSF118215">
    <property type="entry name" value="Proton glutamate symport protein"/>
    <property type="match status" value="1"/>
</dbReference>
<keyword evidence="10" id="KW-1185">Reference proteome</keyword>
<evidence type="ECO:0000256" key="2">
    <source>
        <dbReference type="ARBA" id="ARBA00022448"/>
    </source>
</evidence>
<evidence type="ECO:0000256" key="5">
    <source>
        <dbReference type="ARBA" id="ARBA00022989"/>
    </source>
</evidence>
<comment type="subcellular location">
    <subcellularLocation>
        <location evidence="1">Cell membrane</location>
        <topology evidence="1">Multi-pass membrane protein</topology>
    </subcellularLocation>
</comment>
<dbReference type="PRINTS" id="PR00173">
    <property type="entry name" value="EDTRNSPORT"/>
</dbReference>
<feature type="transmembrane region" description="Helical" evidence="8">
    <location>
        <begin position="28"/>
        <end position="47"/>
    </location>
</feature>
<proteinExistence type="predicted"/>
<evidence type="ECO:0000256" key="3">
    <source>
        <dbReference type="ARBA" id="ARBA00022475"/>
    </source>
</evidence>
<evidence type="ECO:0000256" key="6">
    <source>
        <dbReference type="ARBA" id="ARBA00023136"/>
    </source>
</evidence>
<dbReference type="Gene3D" id="1.10.3860.10">
    <property type="entry name" value="Sodium:dicarboxylate symporter"/>
    <property type="match status" value="1"/>
</dbReference>
<dbReference type="EMBL" id="BAAAPZ010000007">
    <property type="protein sequence ID" value="GAA2097859.1"/>
    <property type="molecule type" value="Genomic_DNA"/>
</dbReference>
<feature type="transmembrane region" description="Helical" evidence="8">
    <location>
        <begin position="340"/>
        <end position="361"/>
    </location>
</feature>
<feature type="transmembrane region" description="Helical" evidence="8">
    <location>
        <begin position="59"/>
        <end position="80"/>
    </location>
</feature>
<accession>A0ABN2WTA2</accession>
<dbReference type="InterPro" id="IPR036458">
    <property type="entry name" value="Na:dicarbo_symporter_sf"/>
</dbReference>
<feature type="transmembrane region" description="Helical" evidence="8">
    <location>
        <begin position="196"/>
        <end position="217"/>
    </location>
</feature>
<feature type="transmembrane region" description="Helical" evidence="8">
    <location>
        <begin position="237"/>
        <end position="256"/>
    </location>
</feature>
<dbReference type="Proteomes" id="UP001500984">
    <property type="component" value="Unassembled WGS sequence"/>
</dbReference>
<dbReference type="InterPro" id="IPR001991">
    <property type="entry name" value="Na-dicarboxylate_symporter"/>
</dbReference>
<evidence type="ECO:0000256" key="7">
    <source>
        <dbReference type="SAM" id="MobiDB-lite"/>
    </source>
</evidence>
<evidence type="ECO:0000256" key="8">
    <source>
        <dbReference type="SAM" id="Phobius"/>
    </source>
</evidence>
<dbReference type="PANTHER" id="PTHR42865:SF7">
    <property type="entry name" value="PROTON_GLUTAMATE-ASPARTATE SYMPORTER"/>
    <property type="match status" value="1"/>
</dbReference>
<comment type="caution">
    <text evidence="9">The sequence shown here is derived from an EMBL/GenBank/DDBJ whole genome shotgun (WGS) entry which is preliminary data.</text>
</comment>
<keyword evidence="6 8" id="KW-0472">Membrane</keyword>
<keyword evidence="3" id="KW-1003">Cell membrane</keyword>
<keyword evidence="2" id="KW-0813">Transport</keyword>
<name>A0ABN2WTA2_9MICO</name>
<reference evidence="9 10" key="1">
    <citation type="journal article" date="2019" name="Int. J. Syst. Evol. Microbiol.">
        <title>The Global Catalogue of Microorganisms (GCM) 10K type strain sequencing project: providing services to taxonomists for standard genome sequencing and annotation.</title>
        <authorList>
            <consortium name="The Broad Institute Genomics Platform"/>
            <consortium name="The Broad Institute Genome Sequencing Center for Infectious Disease"/>
            <person name="Wu L."/>
            <person name="Ma J."/>
        </authorList>
    </citation>
    <scope>NUCLEOTIDE SEQUENCE [LARGE SCALE GENOMIC DNA]</scope>
    <source>
        <strain evidence="9 10">JCM 15900</strain>
    </source>
</reference>
<feature type="region of interest" description="Disordered" evidence="7">
    <location>
        <begin position="451"/>
        <end position="475"/>
    </location>
</feature>
<organism evidence="9 10">
    <name type="scientific">Brevibacterium salitolerans</name>
    <dbReference type="NCBI Taxonomy" id="1403566"/>
    <lineage>
        <taxon>Bacteria</taxon>
        <taxon>Bacillati</taxon>
        <taxon>Actinomycetota</taxon>
        <taxon>Actinomycetes</taxon>
        <taxon>Micrococcales</taxon>
        <taxon>Brevibacteriaceae</taxon>
        <taxon>Brevibacterium</taxon>
    </lineage>
</organism>
<feature type="transmembrane region" description="Helical" evidence="8">
    <location>
        <begin position="156"/>
        <end position="175"/>
    </location>
</feature>
<dbReference type="Pfam" id="PF00375">
    <property type="entry name" value="SDF"/>
    <property type="match status" value="1"/>
</dbReference>
<dbReference type="PANTHER" id="PTHR42865">
    <property type="entry name" value="PROTON/GLUTAMATE-ASPARTATE SYMPORTER"/>
    <property type="match status" value="1"/>
</dbReference>
<evidence type="ECO:0000256" key="4">
    <source>
        <dbReference type="ARBA" id="ARBA00022692"/>
    </source>
</evidence>
<evidence type="ECO:0000313" key="9">
    <source>
        <dbReference type="EMBL" id="GAA2097859.1"/>
    </source>
</evidence>
<gene>
    <name evidence="9" type="ORF">GCM10009823_18790</name>
</gene>
<feature type="transmembrane region" description="Helical" evidence="8">
    <location>
        <begin position="92"/>
        <end position="118"/>
    </location>
</feature>
<keyword evidence="4 8" id="KW-0812">Transmembrane</keyword>
<dbReference type="RefSeq" id="WP_291796290.1">
    <property type="nucleotide sequence ID" value="NZ_BAAAPZ010000007.1"/>
</dbReference>
<keyword evidence="5 8" id="KW-1133">Transmembrane helix</keyword>